<dbReference type="NCBIfam" id="NF007972">
    <property type="entry name" value="PRK10696.1"/>
    <property type="match status" value="1"/>
</dbReference>
<dbReference type="EC" id="2.8.1.-" evidence="13"/>
<comment type="similarity">
    <text evidence="13">Belongs to the TtcA family.</text>
</comment>
<evidence type="ECO:0000256" key="9">
    <source>
        <dbReference type="ARBA" id="ARBA00022842"/>
    </source>
</evidence>
<keyword evidence="7 13" id="KW-0547">Nucleotide-binding</keyword>
<dbReference type="GO" id="GO:0016783">
    <property type="term" value="F:sulfurtransferase activity"/>
    <property type="evidence" value="ECO:0007669"/>
    <property type="project" value="UniProtKB-UniRule"/>
</dbReference>
<keyword evidence="3 13" id="KW-0820">tRNA-binding</keyword>
<comment type="function">
    <text evidence="13">Catalyzes the ATP-dependent 2-thiolation of cytidine in position 32 of tRNA, to form 2-thiocytidine (s(2)C32). The sulfur atoms are provided by the cysteine/cysteine desulfurase (IscS) system.</text>
</comment>
<feature type="short sequence motif" description="PP-loop motif" evidence="13">
    <location>
        <begin position="50"/>
        <end position="55"/>
    </location>
</feature>
<dbReference type="Proteomes" id="UP000253744">
    <property type="component" value="Chromosome"/>
</dbReference>
<organism evidence="15 16">
    <name type="scientific">Deinococcus wulumuqiensis</name>
    <dbReference type="NCBI Taxonomy" id="980427"/>
    <lineage>
        <taxon>Bacteria</taxon>
        <taxon>Thermotogati</taxon>
        <taxon>Deinococcota</taxon>
        <taxon>Deinococci</taxon>
        <taxon>Deinococcales</taxon>
        <taxon>Deinococcaceae</taxon>
        <taxon>Deinococcus</taxon>
    </lineage>
</organism>
<dbReference type="CDD" id="cd24138">
    <property type="entry name" value="TtcA-like"/>
    <property type="match status" value="1"/>
</dbReference>
<evidence type="ECO:0000256" key="2">
    <source>
        <dbReference type="ARBA" id="ARBA00022490"/>
    </source>
</evidence>
<comment type="miscellaneous">
    <text evidence="13">The thiolation reaction likely consists of two steps: a first activation step by ATP to form an adenylated intermediate of the target base of tRNA, and a second nucleophilic substitution step of the sulfur (S) atom supplied by the hydrosulfide attached to the Fe-S cluster.</text>
</comment>
<keyword evidence="10 13" id="KW-0694">RNA-binding</keyword>
<name>A0A345IJT0_9DEIO</name>
<keyword evidence="2 13" id="KW-0963">Cytoplasm</keyword>
<dbReference type="Gene3D" id="3.40.50.620">
    <property type="entry name" value="HUPs"/>
    <property type="match status" value="1"/>
</dbReference>
<dbReference type="SUPFAM" id="SSF52402">
    <property type="entry name" value="Adenine nucleotide alpha hydrolases-like"/>
    <property type="match status" value="1"/>
</dbReference>
<dbReference type="Pfam" id="PF01171">
    <property type="entry name" value="ATP_bind_3"/>
    <property type="match status" value="1"/>
</dbReference>
<evidence type="ECO:0000313" key="15">
    <source>
        <dbReference type="EMBL" id="AXG99952.1"/>
    </source>
</evidence>
<keyword evidence="1 13" id="KW-0004">4Fe-4S</keyword>
<comment type="subcellular location">
    <subcellularLocation>
        <location evidence="13">Cytoplasm</location>
    </subcellularLocation>
</comment>
<dbReference type="GO" id="GO:0005524">
    <property type="term" value="F:ATP binding"/>
    <property type="evidence" value="ECO:0007669"/>
    <property type="project" value="UniProtKB-UniRule"/>
</dbReference>
<comment type="catalytic activity">
    <reaction evidence="13">
        <text>cytidine(32) in tRNA + S-sulfanyl-L-cysteinyl-[cysteine desulfurase] + AH2 + ATP = 2-thiocytidine(32) in tRNA + L-cysteinyl-[cysteine desulfurase] + A + AMP + diphosphate + H(+)</text>
        <dbReference type="Rhea" id="RHEA:57048"/>
        <dbReference type="Rhea" id="RHEA-COMP:10288"/>
        <dbReference type="Rhea" id="RHEA-COMP:12157"/>
        <dbReference type="Rhea" id="RHEA-COMP:12158"/>
        <dbReference type="Rhea" id="RHEA-COMP:14821"/>
        <dbReference type="ChEBI" id="CHEBI:13193"/>
        <dbReference type="ChEBI" id="CHEBI:15378"/>
        <dbReference type="ChEBI" id="CHEBI:17499"/>
        <dbReference type="ChEBI" id="CHEBI:29950"/>
        <dbReference type="ChEBI" id="CHEBI:30616"/>
        <dbReference type="ChEBI" id="CHEBI:33019"/>
        <dbReference type="ChEBI" id="CHEBI:61963"/>
        <dbReference type="ChEBI" id="CHEBI:82748"/>
        <dbReference type="ChEBI" id="CHEBI:141453"/>
        <dbReference type="ChEBI" id="CHEBI:456215"/>
    </reaction>
</comment>
<keyword evidence="9 13" id="KW-0460">Magnesium</keyword>
<evidence type="ECO:0000259" key="14">
    <source>
        <dbReference type="Pfam" id="PF01171"/>
    </source>
</evidence>
<feature type="binding site" evidence="13">
    <location>
        <position position="128"/>
    </location>
    <ligand>
        <name>[4Fe-4S] cluster</name>
        <dbReference type="ChEBI" id="CHEBI:49883"/>
    </ligand>
</feature>
<dbReference type="STRING" id="1288484.GCA_000348665_01566"/>
<dbReference type="GO" id="GO:0005737">
    <property type="term" value="C:cytoplasm"/>
    <property type="evidence" value="ECO:0007669"/>
    <property type="project" value="UniProtKB-SubCell"/>
</dbReference>
<sequence length="301" mass="33649">MLPSAPDAARHEPVQPDLTRLFAPIVRGVGQAIGDYRMIEQGDRVMVCLSGGKDSYTLLDVLLHLQKKAPIDFELVAVNLDQGQPGFPKDVLPRYLTELGVRHDVLTEDTYSVVKEKTPEGKTTCSLCSRLRRGILYRHAREIGATKIALGHHREDILETLFMNMFFGARLKAMPPKLQSDDGTNVVIRPLAYVAEADIIRYAQARAFPIIPCNLCGSQPNLQRKVVGEMLEGWEREHPGRLQNILRSLTRVTPSHLLDRDLYDFASLSVTPAQGDTGFDAESYPEREFMTGLSELSLLPQ</sequence>
<proteinExistence type="inferred from homology"/>
<feature type="binding site" evidence="13">
    <location>
        <position position="216"/>
    </location>
    <ligand>
        <name>[4Fe-4S] cluster</name>
        <dbReference type="ChEBI" id="CHEBI:49883"/>
    </ligand>
</feature>
<evidence type="ECO:0000256" key="13">
    <source>
        <dbReference type="HAMAP-Rule" id="MF_01850"/>
    </source>
</evidence>
<feature type="domain" description="tRNA(Ile)-lysidine/2-thiocytidine synthase N-terminal" evidence="14">
    <location>
        <begin position="45"/>
        <end position="207"/>
    </location>
</feature>
<comment type="cofactor">
    <cofactor evidence="13">
        <name>[4Fe-4S] cluster</name>
        <dbReference type="ChEBI" id="CHEBI:49883"/>
    </cofactor>
    <text evidence="13">Binds 1 [4Fe-4S] cluster per subunit. The cluster is chelated by three Cys residues, the fourth Fe has a free coordination site that may bind a sulfur atom transferred from the persulfide of IscS.</text>
</comment>
<gene>
    <name evidence="13" type="primary">ttcA</name>
    <name evidence="15" type="ORF">DVJ83_00180</name>
</gene>
<evidence type="ECO:0000256" key="10">
    <source>
        <dbReference type="ARBA" id="ARBA00022884"/>
    </source>
</evidence>
<dbReference type="GO" id="GO:0034227">
    <property type="term" value="P:tRNA thio-modification"/>
    <property type="evidence" value="ECO:0007669"/>
    <property type="project" value="UniProtKB-UniRule"/>
</dbReference>
<comment type="pathway">
    <text evidence="13">tRNA modification.</text>
</comment>
<evidence type="ECO:0000256" key="8">
    <source>
        <dbReference type="ARBA" id="ARBA00022840"/>
    </source>
</evidence>
<feature type="binding site" evidence="13">
    <location>
        <position position="125"/>
    </location>
    <ligand>
        <name>[4Fe-4S] cluster</name>
        <dbReference type="ChEBI" id="CHEBI:49883"/>
    </ligand>
</feature>
<evidence type="ECO:0000256" key="5">
    <source>
        <dbReference type="ARBA" id="ARBA00022694"/>
    </source>
</evidence>
<dbReference type="PIRSF" id="PIRSF004976">
    <property type="entry name" value="ATPase_YdaO"/>
    <property type="match status" value="1"/>
</dbReference>
<keyword evidence="11 13" id="KW-0408">Iron</keyword>
<evidence type="ECO:0000256" key="4">
    <source>
        <dbReference type="ARBA" id="ARBA00022679"/>
    </source>
</evidence>
<dbReference type="GO" id="GO:0000287">
    <property type="term" value="F:magnesium ion binding"/>
    <property type="evidence" value="ECO:0007669"/>
    <property type="project" value="UniProtKB-UniRule"/>
</dbReference>
<keyword evidence="8 13" id="KW-0067">ATP-binding</keyword>
<dbReference type="InterPro" id="IPR012089">
    <property type="entry name" value="tRNA_Cyd_32_2_STrfase"/>
</dbReference>
<evidence type="ECO:0000256" key="7">
    <source>
        <dbReference type="ARBA" id="ARBA00022741"/>
    </source>
</evidence>
<dbReference type="GO" id="GO:0000049">
    <property type="term" value="F:tRNA binding"/>
    <property type="evidence" value="ECO:0007669"/>
    <property type="project" value="UniProtKB-KW"/>
</dbReference>
<dbReference type="PANTHER" id="PTHR43686:SF1">
    <property type="entry name" value="AMINOTRAN_5 DOMAIN-CONTAINING PROTEIN"/>
    <property type="match status" value="1"/>
</dbReference>
<dbReference type="KEGG" id="dwu:DVJ83_00180"/>
<evidence type="ECO:0000256" key="11">
    <source>
        <dbReference type="ARBA" id="ARBA00023004"/>
    </source>
</evidence>
<dbReference type="PANTHER" id="PTHR43686">
    <property type="entry name" value="SULFURTRANSFERASE-RELATED"/>
    <property type="match status" value="1"/>
</dbReference>
<dbReference type="EMBL" id="CP031158">
    <property type="protein sequence ID" value="AXG99952.1"/>
    <property type="molecule type" value="Genomic_DNA"/>
</dbReference>
<dbReference type="InterPro" id="IPR011063">
    <property type="entry name" value="TilS/TtcA_N"/>
</dbReference>
<comment type="cofactor">
    <cofactor evidence="13">
        <name>Mg(2+)</name>
        <dbReference type="ChEBI" id="CHEBI:18420"/>
    </cofactor>
</comment>
<evidence type="ECO:0000256" key="6">
    <source>
        <dbReference type="ARBA" id="ARBA00022723"/>
    </source>
</evidence>
<dbReference type="InterPro" id="IPR035107">
    <property type="entry name" value="tRNA_thiolation_TtcA_Ctu1"/>
</dbReference>
<evidence type="ECO:0000256" key="3">
    <source>
        <dbReference type="ARBA" id="ARBA00022555"/>
    </source>
</evidence>
<dbReference type="GO" id="GO:0051539">
    <property type="term" value="F:4 iron, 4 sulfur cluster binding"/>
    <property type="evidence" value="ECO:0007669"/>
    <property type="project" value="UniProtKB-UniRule"/>
</dbReference>
<evidence type="ECO:0000313" key="16">
    <source>
        <dbReference type="Proteomes" id="UP000253744"/>
    </source>
</evidence>
<dbReference type="HAMAP" id="MF_01850">
    <property type="entry name" value="TtcA"/>
    <property type="match status" value="1"/>
</dbReference>
<keyword evidence="12 13" id="KW-0411">Iron-sulfur</keyword>
<dbReference type="AlphaFoldDB" id="A0A345IJT0"/>
<keyword evidence="6 13" id="KW-0479">Metal-binding</keyword>
<reference evidence="15 16" key="1">
    <citation type="submission" date="2018-07" db="EMBL/GenBank/DDBJ databases">
        <title>Complete Genome and Methylome Analysis of Deinococcus wulumuqiensis NEB 479.</title>
        <authorList>
            <person name="Fomenkov A."/>
            <person name="Luyten Y."/>
            <person name="Vincze T."/>
            <person name="Anton B.P."/>
            <person name="Clark T."/>
            <person name="Roberts R.J."/>
            <person name="Morgan R.D."/>
        </authorList>
    </citation>
    <scope>NUCLEOTIDE SEQUENCE [LARGE SCALE GENOMIC DNA]</scope>
    <source>
        <strain evidence="15 16">NEB 479</strain>
    </source>
</reference>
<accession>A0A345IJT0</accession>
<keyword evidence="4 13" id="KW-0808">Transferase</keyword>
<dbReference type="InterPro" id="IPR014729">
    <property type="entry name" value="Rossmann-like_a/b/a_fold"/>
</dbReference>
<keyword evidence="5 13" id="KW-0819">tRNA processing</keyword>
<comment type="subunit">
    <text evidence="13">Homodimer.</text>
</comment>
<protein>
    <recommendedName>
        <fullName evidence="13">tRNA-cytidine(32) 2-sulfurtransferase</fullName>
        <ecNumber evidence="13">2.8.1.-</ecNumber>
    </recommendedName>
    <alternativeName>
        <fullName evidence="13">Two-thiocytidine biosynthesis protein A</fullName>
    </alternativeName>
    <alternativeName>
        <fullName evidence="13">tRNA 2-thiocytidine biosynthesis protein TtcA</fullName>
    </alternativeName>
</protein>
<evidence type="ECO:0000256" key="12">
    <source>
        <dbReference type="ARBA" id="ARBA00023014"/>
    </source>
</evidence>
<evidence type="ECO:0000256" key="1">
    <source>
        <dbReference type="ARBA" id="ARBA00022485"/>
    </source>
</evidence>